<evidence type="ECO:0000313" key="10">
    <source>
        <dbReference type="EMBL" id="PIT96364.1"/>
    </source>
</evidence>
<evidence type="ECO:0000256" key="7">
    <source>
        <dbReference type="RuleBase" id="RU000320"/>
    </source>
</evidence>
<dbReference type="AlphaFoldDB" id="A0A2M6WUA7"/>
<dbReference type="GO" id="GO:0016491">
    <property type="term" value="F:oxidoreductase activity"/>
    <property type="evidence" value="ECO:0007669"/>
    <property type="project" value="UniProtKB-KW"/>
</dbReference>
<feature type="transmembrane region" description="Helical" evidence="8">
    <location>
        <begin position="240"/>
        <end position="261"/>
    </location>
</feature>
<dbReference type="PRINTS" id="PR01434">
    <property type="entry name" value="NADHDHGNASE5"/>
</dbReference>
<gene>
    <name evidence="10" type="ORF">COT94_00820</name>
</gene>
<feature type="transmembrane region" description="Helical" evidence="8">
    <location>
        <begin position="332"/>
        <end position="351"/>
    </location>
</feature>
<sequence>MEFIIIITVLLVAVIMAIITNKRSRVIEVSSFVASSIVLIEAFAIAFKVVKLGSYGFLPFFVVDELGALLIMVVACVGLAVVIYSGQYLKLEVAKNIIGFTRFKEFFVLLNLFLLAMFVAVSSNSPIFAWISIEATTLSTAFLISFYNKPSTVEAAWKYLVINSVGLLIGFMGTLLYFTASLTDGGVGLITWQGLLSGAAVMNPLVTKFAFILVLVGYGTKVGFFPMHTWKPDAYSKSPAPIGALFSGALLPVAFLIILKFKVITDVVVGPEFSRYLLMSFGLLSILFSAFIMVITKNYKRLLAYSSIENAGVMALGFGLGGLGVVAAIIHLLYHSLVKAALFLLSGNLLIKFHSAKISNVKGAIAVIPITSILLFTGFFAITGAPPFGMFFTKLMIFSVGITTHPNFIIIALLATALLFVGFFKHIISMIFGEKPSEIKKEPENFWLIFPPLLLLTVVLILSFYQPAFLKVLINNAASHY</sequence>
<feature type="transmembrane region" description="Helical" evidence="8">
    <location>
        <begin position="405"/>
        <end position="424"/>
    </location>
</feature>
<dbReference type="PANTHER" id="PTHR42682:SF5">
    <property type="entry name" value="HYDROGENASE-4 COMPONENT F"/>
    <property type="match status" value="1"/>
</dbReference>
<proteinExistence type="predicted"/>
<evidence type="ECO:0000256" key="4">
    <source>
        <dbReference type="ARBA" id="ARBA00022989"/>
    </source>
</evidence>
<accession>A0A2M6WUA7</accession>
<evidence type="ECO:0000256" key="2">
    <source>
        <dbReference type="ARBA" id="ARBA00022475"/>
    </source>
</evidence>
<feature type="transmembrane region" description="Helical" evidence="8">
    <location>
        <begin position="159"/>
        <end position="180"/>
    </location>
</feature>
<feature type="transmembrane region" description="Helical" evidence="8">
    <location>
        <begin position="302"/>
        <end position="326"/>
    </location>
</feature>
<feature type="transmembrane region" description="Helical" evidence="8">
    <location>
        <begin position="106"/>
        <end position="121"/>
    </location>
</feature>
<keyword evidence="3 7" id="KW-0812">Transmembrane</keyword>
<evidence type="ECO:0000256" key="1">
    <source>
        <dbReference type="ARBA" id="ARBA00004651"/>
    </source>
</evidence>
<feature type="transmembrane region" description="Helical" evidence="8">
    <location>
        <begin position="29"/>
        <end position="47"/>
    </location>
</feature>
<evidence type="ECO:0000256" key="3">
    <source>
        <dbReference type="ARBA" id="ARBA00022692"/>
    </source>
</evidence>
<dbReference type="GO" id="GO:0005886">
    <property type="term" value="C:plasma membrane"/>
    <property type="evidence" value="ECO:0007669"/>
    <property type="project" value="UniProtKB-SubCell"/>
</dbReference>
<evidence type="ECO:0000256" key="8">
    <source>
        <dbReference type="SAM" id="Phobius"/>
    </source>
</evidence>
<dbReference type="PANTHER" id="PTHR42682">
    <property type="entry name" value="HYDROGENASE-4 COMPONENT F"/>
    <property type="match status" value="1"/>
</dbReference>
<feature type="domain" description="NADH:quinone oxidoreductase/Mrp antiporter transmembrane" evidence="9">
    <location>
        <begin position="124"/>
        <end position="416"/>
    </location>
</feature>
<protein>
    <recommendedName>
        <fullName evidence="9">NADH:quinone oxidoreductase/Mrp antiporter transmembrane domain-containing protein</fullName>
    </recommendedName>
</protein>
<dbReference type="InterPro" id="IPR052175">
    <property type="entry name" value="ComplexI-like_HydComp"/>
</dbReference>
<evidence type="ECO:0000256" key="5">
    <source>
        <dbReference type="ARBA" id="ARBA00023002"/>
    </source>
</evidence>
<keyword evidence="2" id="KW-1003">Cell membrane</keyword>
<dbReference type="Proteomes" id="UP000228533">
    <property type="component" value="Unassembled WGS sequence"/>
</dbReference>
<dbReference type="InterPro" id="IPR001750">
    <property type="entry name" value="ND/Mrp_TM"/>
</dbReference>
<comment type="subcellular location">
    <subcellularLocation>
        <location evidence="1">Cell membrane</location>
        <topology evidence="1">Multi-pass membrane protein</topology>
    </subcellularLocation>
    <subcellularLocation>
        <location evidence="7">Membrane</location>
        <topology evidence="7">Multi-pass membrane protein</topology>
    </subcellularLocation>
</comment>
<feature type="transmembrane region" description="Helical" evidence="8">
    <location>
        <begin position="127"/>
        <end position="147"/>
    </location>
</feature>
<comment type="caution">
    <text evidence="10">The sequence shown here is derived from an EMBL/GenBank/DDBJ whole genome shotgun (WGS) entry which is preliminary data.</text>
</comment>
<evidence type="ECO:0000256" key="6">
    <source>
        <dbReference type="ARBA" id="ARBA00023136"/>
    </source>
</evidence>
<keyword evidence="6 8" id="KW-0472">Membrane</keyword>
<dbReference type="Pfam" id="PF00361">
    <property type="entry name" value="Proton_antipo_M"/>
    <property type="match status" value="1"/>
</dbReference>
<feature type="transmembrane region" description="Helical" evidence="8">
    <location>
        <begin position="273"/>
        <end position="295"/>
    </location>
</feature>
<feature type="transmembrane region" description="Helical" evidence="8">
    <location>
        <begin position="445"/>
        <end position="465"/>
    </location>
</feature>
<organism evidence="10 11">
    <name type="scientific">Candidatus Falkowbacteria bacterium CG10_big_fil_rev_8_21_14_0_10_37_14</name>
    <dbReference type="NCBI Taxonomy" id="1974561"/>
    <lineage>
        <taxon>Bacteria</taxon>
        <taxon>Candidatus Falkowiibacteriota</taxon>
    </lineage>
</organism>
<evidence type="ECO:0000259" key="9">
    <source>
        <dbReference type="Pfam" id="PF00361"/>
    </source>
</evidence>
<feature type="transmembrane region" description="Helical" evidence="8">
    <location>
        <begin position="200"/>
        <end position="219"/>
    </location>
</feature>
<name>A0A2M6WUA7_9BACT</name>
<evidence type="ECO:0000313" key="11">
    <source>
        <dbReference type="Proteomes" id="UP000228533"/>
    </source>
</evidence>
<feature type="transmembrane region" description="Helical" evidence="8">
    <location>
        <begin position="363"/>
        <end position="385"/>
    </location>
</feature>
<feature type="transmembrane region" description="Helical" evidence="8">
    <location>
        <begin position="67"/>
        <end position="85"/>
    </location>
</feature>
<keyword evidence="4 8" id="KW-1133">Transmembrane helix</keyword>
<dbReference type="EMBL" id="PFAM01000006">
    <property type="protein sequence ID" value="PIT96364.1"/>
    <property type="molecule type" value="Genomic_DNA"/>
</dbReference>
<keyword evidence="5" id="KW-0560">Oxidoreductase</keyword>
<feature type="transmembrane region" description="Helical" evidence="8">
    <location>
        <begin position="6"/>
        <end position="22"/>
    </location>
</feature>
<reference evidence="11" key="1">
    <citation type="submission" date="2017-09" db="EMBL/GenBank/DDBJ databases">
        <title>Depth-based differentiation of microbial function through sediment-hosted aquifers and enrichment of novel symbionts in the deep terrestrial subsurface.</title>
        <authorList>
            <person name="Probst A.J."/>
            <person name="Ladd B."/>
            <person name="Jarett J.K."/>
            <person name="Geller-Mcgrath D.E."/>
            <person name="Sieber C.M.K."/>
            <person name="Emerson J.B."/>
            <person name="Anantharaman K."/>
            <person name="Thomas B.C."/>
            <person name="Malmstrom R."/>
            <person name="Stieglmeier M."/>
            <person name="Klingl A."/>
            <person name="Woyke T."/>
            <person name="Ryan C.M."/>
            <person name="Banfield J.F."/>
        </authorList>
    </citation>
    <scope>NUCLEOTIDE SEQUENCE [LARGE SCALE GENOMIC DNA]</scope>
</reference>